<evidence type="ECO:0000313" key="1">
    <source>
        <dbReference type="EMBL" id="RRT82920.1"/>
    </source>
</evidence>
<protein>
    <submittedName>
        <fullName evidence="1">Uncharacterized protein</fullName>
    </submittedName>
</protein>
<name>A0A427B385_ENSVE</name>
<proteinExistence type="predicted"/>
<dbReference type="Proteomes" id="UP000287651">
    <property type="component" value="Unassembled WGS sequence"/>
</dbReference>
<sequence length="159" mass="18088">MLKYDLLHLSPHTIIRPTKPIFFPSESQNYNTTSIEFNFLPITAKIATETGGARVAVLLIQRTARRVDWWTAIPIDPLSSIGGTRRLHLRIRLSSRPIQSVEVNSPPSPDRPIIVSGAILRFESFGSSKSLAVLVIRRFFVEVRRFHELRYTFSCSILV</sequence>
<accession>A0A427B385</accession>
<dbReference type="EMBL" id="AMZH03000599">
    <property type="protein sequence ID" value="RRT82920.1"/>
    <property type="molecule type" value="Genomic_DNA"/>
</dbReference>
<organism evidence="1 2">
    <name type="scientific">Ensete ventricosum</name>
    <name type="common">Abyssinian banana</name>
    <name type="synonym">Musa ensete</name>
    <dbReference type="NCBI Taxonomy" id="4639"/>
    <lineage>
        <taxon>Eukaryota</taxon>
        <taxon>Viridiplantae</taxon>
        <taxon>Streptophyta</taxon>
        <taxon>Embryophyta</taxon>
        <taxon>Tracheophyta</taxon>
        <taxon>Spermatophyta</taxon>
        <taxon>Magnoliopsida</taxon>
        <taxon>Liliopsida</taxon>
        <taxon>Zingiberales</taxon>
        <taxon>Musaceae</taxon>
        <taxon>Ensete</taxon>
    </lineage>
</organism>
<gene>
    <name evidence="1" type="ORF">B296_00017978</name>
</gene>
<comment type="caution">
    <text evidence="1">The sequence shown here is derived from an EMBL/GenBank/DDBJ whole genome shotgun (WGS) entry which is preliminary data.</text>
</comment>
<evidence type="ECO:0000313" key="2">
    <source>
        <dbReference type="Proteomes" id="UP000287651"/>
    </source>
</evidence>
<dbReference type="AlphaFoldDB" id="A0A427B385"/>
<reference evidence="1 2" key="1">
    <citation type="journal article" date="2014" name="Agronomy (Basel)">
        <title>A Draft Genome Sequence for Ensete ventricosum, the Drought-Tolerant Tree Against Hunger.</title>
        <authorList>
            <person name="Harrison J."/>
            <person name="Moore K.A."/>
            <person name="Paszkiewicz K."/>
            <person name="Jones T."/>
            <person name="Grant M."/>
            <person name="Ambacheew D."/>
            <person name="Muzemil S."/>
            <person name="Studholme D.J."/>
        </authorList>
    </citation>
    <scope>NUCLEOTIDE SEQUENCE [LARGE SCALE GENOMIC DNA]</scope>
</reference>